<comment type="caution">
    <text evidence="1">The sequence shown here is derived from an EMBL/GenBank/DDBJ whole genome shotgun (WGS) entry which is preliminary data.</text>
</comment>
<protein>
    <submittedName>
        <fullName evidence="1">Uncharacterized protein</fullName>
    </submittedName>
</protein>
<dbReference type="EMBL" id="BPLR01020169">
    <property type="protein sequence ID" value="GIX75441.1"/>
    <property type="molecule type" value="Genomic_DNA"/>
</dbReference>
<name>A0AAV4MTX5_CAEEX</name>
<dbReference type="Proteomes" id="UP001054945">
    <property type="component" value="Unassembled WGS sequence"/>
</dbReference>
<dbReference type="AlphaFoldDB" id="A0AAV4MTX5"/>
<keyword evidence="2" id="KW-1185">Reference proteome</keyword>
<reference evidence="1 2" key="1">
    <citation type="submission" date="2021-06" db="EMBL/GenBank/DDBJ databases">
        <title>Caerostris extrusa draft genome.</title>
        <authorList>
            <person name="Kono N."/>
            <person name="Arakawa K."/>
        </authorList>
    </citation>
    <scope>NUCLEOTIDE SEQUENCE [LARGE SCALE GENOMIC DNA]</scope>
</reference>
<evidence type="ECO:0000313" key="2">
    <source>
        <dbReference type="Proteomes" id="UP001054945"/>
    </source>
</evidence>
<sequence>MGLRELNSKPDEQGGLHCSLFEPNVILMVRHTIPFLSACQVGEIKSVSITSPPQVVVCSTPPPCGRRCDPLEQSIENAGRMSDDGDRNFRRWDAKTKPFHAARVTDRAPREEERSFRTF</sequence>
<proteinExistence type="predicted"/>
<gene>
    <name evidence="1" type="ORF">CEXT_415231</name>
</gene>
<accession>A0AAV4MTX5</accession>
<evidence type="ECO:0000313" key="1">
    <source>
        <dbReference type="EMBL" id="GIX75441.1"/>
    </source>
</evidence>
<organism evidence="1 2">
    <name type="scientific">Caerostris extrusa</name>
    <name type="common">Bark spider</name>
    <name type="synonym">Caerostris bankana</name>
    <dbReference type="NCBI Taxonomy" id="172846"/>
    <lineage>
        <taxon>Eukaryota</taxon>
        <taxon>Metazoa</taxon>
        <taxon>Ecdysozoa</taxon>
        <taxon>Arthropoda</taxon>
        <taxon>Chelicerata</taxon>
        <taxon>Arachnida</taxon>
        <taxon>Araneae</taxon>
        <taxon>Araneomorphae</taxon>
        <taxon>Entelegynae</taxon>
        <taxon>Araneoidea</taxon>
        <taxon>Araneidae</taxon>
        <taxon>Caerostris</taxon>
    </lineage>
</organism>